<keyword evidence="8" id="KW-0896">Oogenesis</keyword>
<dbReference type="Pfam" id="PF00058">
    <property type="entry name" value="Ldl_recept_b"/>
    <property type="match status" value="1"/>
</dbReference>
<evidence type="ECO:0000256" key="1">
    <source>
        <dbReference type="ARBA" id="ARBA00004251"/>
    </source>
</evidence>
<dbReference type="SMART" id="SM00135">
    <property type="entry name" value="LY"/>
    <property type="match status" value="4"/>
</dbReference>
<feature type="repeat" description="LDL-receptor class B" evidence="15">
    <location>
        <begin position="154"/>
        <end position="199"/>
    </location>
</feature>
<dbReference type="GO" id="GO:0017147">
    <property type="term" value="F:Wnt-protein binding"/>
    <property type="evidence" value="ECO:0007669"/>
    <property type="project" value="TreeGrafter"/>
</dbReference>
<dbReference type="InterPro" id="IPR050778">
    <property type="entry name" value="Cueball_EGF_LRP_Nidogen"/>
</dbReference>
<dbReference type="SUPFAM" id="SSF63825">
    <property type="entry name" value="YWTD domain"/>
    <property type="match status" value="1"/>
</dbReference>
<evidence type="ECO:0000256" key="12">
    <source>
        <dbReference type="ARBA" id="ARBA00038070"/>
    </source>
</evidence>
<evidence type="ECO:0000256" key="3">
    <source>
        <dbReference type="ARBA" id="ARBA00022536"/>
    </source>
</evidence>
<gene>
    <name evidence="17" type="ORF">KQX54_016887</name>
</gene>
<dbReference type="PROSITE" id="PS51120">
    <property type="entry name" value="LDLRB"/>
    <property type="match status" value="2"/>
</dbReference>
<dbReference type="InterPro" id="IPR000033">
    <property type="entry name" value="LDLR_classB_rpt"/>
</dbReference>
<feature type="domain" description="EGF-like" evidence="16">
    <location>
        <begin position="314"/>
        <end position="354"/>
    </location>
</feature>
<accession>A0AAV7IT11</accession>
<keyword evidence="4" id="KW-0732">Signal</keyword>
<feature type="repeat" description="LDL-receptor class B" evidence="15">
    <location>
        <begin position="109"/>
        <end position="153"/>
    </location>
</feature>
<evidence type="ECO:0000256" key="15">
    <source>
        <dbReference type="PROSITE-ProRule" id="PRU00461"/>
    </source>
</evidence>
<evidence type="ECO:0000256" key="11">
    <source>
        <dbReference type="ARBA" id="ARBA00023180"/>
    </source>
</evidence>
<evidence type="ECO:0000256" key="2">
    <source>
        <dbReference type="ARBA" id="ARBA00022475"/>
    </source>
</evidence>
<dbReference type="AlphaFoldDB" id="A0AAV7IT11"/>
<keyword evidence="11" id="KW-0325">Glycoprotein</keyword>
<dbReference type="InterPro" id="IPR011042">
    <property type="entry name" value="6-blade_b-propeller_TolB-like"/>
</dbReference>
<dbReference type="GO" id="GO:0007283">
    <property type="term" value="P:spermatogenesis"/>
    <property type="evidence" value="ECO:0007669"/>
    <property type="project" value="UniProtKB-KW"/>
</dbReference>
<dbReference type="Proteomes" id="UP000826195">
    <property type="component" value="Unassembled WGS sequence"/>
</dbReference>
<dbReference type="InterPro" id="IPR000742">
    <property type="entry name" value="EGF"/>
</dbReference>
<sequence length="428" mass="49117">MGFSGIAFDQISHMLFLGDSSNNAVKIYSKDLQSKDPEMNILLDNKVDTRTMMDMAYDQSSQSLFWTDNKKRAIFKMNINFFNTSNSPEIILYLINENPQGISIDLCHQRLYWANSNKAHPSISSSKLDGTDYTVVINKDLYRPVAVTVDHLSNKLYWIEYGEGIHFNIERSNLDGTSRELLINRKHQQPFNIAVDDNRIYWSDWVYKAVWSINKNVQGDKVPKIWKSFRNHNGEANPTSIITYNNIAEVECIVFESEPSLNRSVLSDDNEKYNVVMESNEEHYGSVITNAELCLNDGYFNNITNTCQCKLGFNGDLCEKSVCDNWCVHGECSILFNGKPDCKCHLTHQGLRCEEEICFNYCFNDGECTIHNNKPVCSCKYSQGPRCEEIDNVTQLCTILCTSPLYTTYEKCCTIWLTKPARKFSQVN</sequence>
<evidence type="ECO:0000256" key="13">
    <source>
        <dbReference type="ARBA" id="ARBA00040020"/>
    </source>
</evidence>
<feature type="disulfide bond" evidence="14">
    <location>
        <begin position="344"/>
        <end position="353"/>
    </location>
</feature>
<keyword evidence="2" id="KW-1003">Cell membrane</keyword>
<proteinExistence type="inferred from homology"/>
<evidence type="ECO:0000256" key="5">
    <source>
        <dbReference type="ARBA" id="ARBA00022737"/>
    </source>
</evidence>
<protein>
    <recommendedName>
        <fullName evidence="13">Protein cueball</fullName>
    </recommendedName>
</protein>
<evidence type="ECO:0000256" key="4">
    <source>
        <dbReference type="ARBA" id="ARBA00022729"/>
    </source>
</evidence>
<dbReference type="PANTHER" id="PTHR46513:SF42">
    <property type="entry name" value="PROTEIN CUEBALL"/>
    <property type="match status" value="1"/>
</dbReference>
<evidence type="ECO:0000259" key="16">
    <source>
        <dbReference type="PROSITE" id="PS50026"/>
    </source>
</evidence>
<evidence type="ECO:0000256" key="14">
    <source>
        <dbReference type="PROSITE-ProRule" id="PRU00076"/>
    </source>
</evidence>
<dbReference type="Gene3D" id="2.120.10.30">
    <property type="entry name" value="TolB, C-terminal domain"/>
    <property type="match status" value="1"/>
</dbReference>
<dbReference type="EMBL" id="JAHXZJ010000001">
    <property type="protein sequence ID" value="KAH0567964.1"/>
    <property type="molecule type" value="Genomic_DNA"/>
</dbReference>
<comment type="similarity">
    <text evidence="12">Belongs to the cueball family.</text>
</comment>
<keyword evidence="9" id="KW-0472">Membrane</keyword>
<reference evidence="17 18" key="1">
    <citation type="journal article" date="2021" name="J. Hered.">
        <title>A chromosome-level genome assembly of the parasitoid wasp, Cotesia glomerata (Hymenoptera: Braconidae).</title>
        <authorList>
            <person name="Pinto B.J."/>
            <person name="Weis J.J."/>
            <person name="Gamble T."/>
            <person name="Ode P.J."/>
            <person name="Paul R."/>
            <person name="Zaspel J.M."/>
        </authorList>
    </citation>
    <scope>NUCLEOTIDE SEQUENCE [LARGE SCALE GENOMIC DNA]</scope>
    <source>
        <strain evidence="17">CgM1</strain>
    </source>
</reference>
<dbReference type="Gene3D" id="2.10.25.10">
    <property type="entry name" value="Laminin"/>
    <property type="match status" value="1"/>
</dbReference>
<evidence type="ECO:0000256" key="10">
    <source>
        <dbReference type="ARBA" id="ARBA00023157"/>
    </source>
</evidence>
<dbReference type="GO" id="GO:0042813">
    <property type="term" value="F:Wnt receptor activity"/>
    <property type="evidence" value="ECO:0007669"/>
    <property type="project" value="TreeGrafter"/>
</dbReference>
<comment type="caution">
    <text evidence="14">Lacks conserved residue(s) required for the propagation of feature annotation.</text>
</comment>
<comment type="caution">
    <text evidence="17">The sequence shown here is derived from an EMBL/GenBank/DDBJ whole genome shotgun (WGS) entry which is preliminary data.</text>
</comment>
<evidence type="ECO:0000256" key="8">
    <source>
        <dbReference type="ARBA" id="ARBA00022943"/>
    </source>
</evidence>
<name>A0AAV7IT11_COTGL</name>
<dbReference type="PROSITE" id="PS50026">
    <property type="entry name" value="EGF_3"/>
    <property type="match status" value="1"/>
</dbReference>
<keyword evidence="18" id="KW-1185">Reference proteome</keyword>
<evidence type="ECO:0000313" key="17">
    <source>
        <dbReference type="EMBL" id="KAH0567964.1"/>
    </source>
</evidence>
<dbReference type="PANTHER" id="PTHR46513">
    <property type="entry name" value="VITELLOGENIN RECEPTOR-LIKE PROTEIN-RELATED-RELATED"/>
    <property type="match status" value="1"/>
</dbReference>
<keyword evidence="10 14" id="KW-1015">Disulfide bond</keyword>
<keyword evidence="3 14" id="KW-0245">EGF-like domain</keyword>
<keyword evidence="6" id="KW-0221">Differentiation</keyword>
<organism evidence="17 18">
    <name type="scientific">Cotesia glomerata</name>
    <name type="common">Lepidopteran parasitic wasp</name>
    <name type="synonym">Apanteles glomeratus</name>
    <dbReference type="NCBI Taxonomy" id="32391"/>
    <lineage>
        <taxon>Eukaryota</taxon>
        <taxon>Metazoa</taxon>
        <taxon>Ecdysozoa</taxon>
        <taxon>Arthropoda</taxon>
        <taxon>Hexapoda</taxon>
        <taxon>Insecta</taxon>
        <taxon>Pterygota</taxon>
        <taxon>Neoptera</taxon>
        <taxon>Endopterygota</taxon>
        <taxon>Hymenoptera</taxon>
        <taxon>Apocrita</taxon>
        <taxon>Ichneumonoidea</taxon>
        <taxon>Braconidae</taxon>
        <taxon>Microgastrinae</taxon>
        <taxon>Cotesia</taxon>
    </lineage>
</organism>
<keyword evidence="7" id="KW-0744">Spermatogenesis</keyword>
<evidence type="ECO:0000256" key="6">
    <source>
        <dbReference type="ARBA" id="ARBA00022782"/>
    </source>
</evidence>
<evidence type="ECO:0000256" key="9">
    <source>
        <dbReference type="ARBA" id="ARBA00023136"/>
    </source>
</evidence>
<keyword evidence="5" id="KW-0677">Repeat</keyword>
<evidence type="ECO:0000313" key="18">
    <source>
        <dbReference type="Proteomes" id="UP000826195"/>
    </source>
</evidence>
<evidence type="ECO:0000256" key="7">
    <source>
        <dbReference type="ARBA" id="ARBA00022871"/>
    </source>
</evidence>
<dbReference type="GO" id="GO:0048477">
    <property type="term" value="P:oogenesis"/>
    <property type="evidence" value="ECO:0007669"/>
    <property type="project" value="UniProtKB-KW"/>
</dbReference>
<dbReference type="GO" id="GO:0005886">
    <property type="term" value="C:plasma membrane"/>
    <property type="evidence" value="ECO:0007669"/>
    <property type="project" value="UniProtKB-SubCell"/>
</dbReference>
<dbReference type="PROSITE" id="PS00022">
    <property type="entry name" value="EGF_1"/>
    <property type="match status" value="1"/>
</dbReference>
<dbReference type="GO" id="GO:0060070">
    <property type="term" value="P:canonical Wnt signaling pathway"/>
    <property type="evidence" value="ECO:0007669"/>
    <property type="project" value="TreeGrafter"/>
</dbReference>
<comment type="subcellular location">
    <subcellularLocation>
        <location evidence="1">Cell membrane</location>
        <topology evidence="1">Single-pass type I membrane protein</topology>
    </subcellularLocation>
</comment>